<organism evidence="2">
    <name type="scientific">Venturia inaequalis</name>
    <name type="common">Apple scab fungus</name>
    <dbReference type="NCBI Taxonomy" id="5025"/>
    <lineage>
        <taxon>Eukaryota</taxon>
        <taxon>Fungi</taxon>
        <taxon>Dikarya</taxon>
        <taxon>Ascomycota</taxon>
        <taxon>Pezizomycotina</taxon>
        <taxon>Dothideomycetes</taxon>
        <taxon>Pleosporomycetidae</taxon>
        <taxon>Venturiales</taxon>
        <taxon>Venturiaceae</taxon>
        <taxon>Venturia</taxon>
    </lineage>
</organism>
<evidence type="ECO:0000256" key="1">
    <source>
        <dbReference type="SAM" id="SignalP"/>
    </source>
</evidence>
<dbReference type="AlphaFoldDB" id="C0KM06"/>
<name>C0KM06_VENIN</name>
<feature type="signal peptide" evidence="1">
    <location>
        <begin position="1"/>
        <end position="16"/>
    </location>
</feature>
<dbReference type="EMBL" id="FJ621510">
    <property type="protein sequence ID" value="ACM90101.1"/>
    <property type="molecule type" value="mRNA"/>
</dbReference>
<protein>
    <submittedName>
        <fullName evidence="2">Candidate effector 12</fullName>
    </submittedName>
</protein>
<keyword evidence="1" id="KW-0732">Signal</keyword>
<reference evidence="2" key="1">
    <citation type="journal article" date="2009" name="Mol. Plant Pathol.">
        <title>Candidate effector gene identification in the ascomycete fungal phytopathogen Venturia inaequalis by expressed sequence tag analysis.</title>
        <authorList>
            <person name="Bowen J.K."/>
            <person name="Mesarich C.H."/>
            <person name="Rees-George J."/>
            <person name="Cui W."/>
            <person name="Fitzgerald A."/>
            <person name="Win J."/>
            <person name="Plummer K.M."/>
            <person name="Templeton M.D."/>
        </authorList>
    </citation>
    <scope>NUCLEOTIDE SEQUENCE</scope>
</reference>
<evidence type="ECO:0000313" key="2">
    <source>
        <dbReference type="EMBL" id="ACM90101.1"/>
    </source>
</evidence>
<feature type="chain" id="PRO_5002898320" evidence="1">
    <location>
        <begin position="17"/>
        <end position="61"/>
    </location>
</feature>
<accession>C0KM06</accession>
<proteinExistence type="evidence at transcript level"/>
<sequence>MLLHVISIYFFLPVSSTFPKIERIIFFIVMDEDMSSIVSPTSRSTCLDARSTFRSSCRFLR</sequence>